<dbReference type="InterPro" id="IPR023193">
    <property type="entry name" value="EPSP_synthase_CS"/>
</dbReference>
<dbReference type="GO" id="GO:0003866">
    <property type="term" value="F:3-phosphoshikimate 1-carboxyvinyltransferase activity"/>
    <property type="evidence" value="ECO:0007669"/>
    <property type="project" value="UniProtKB-UniRule"/>
</dbReference>
<feature type="binding site" evidence="7">
    <location>
        <position position="21"/>
    </location>
    <ligand>
        <name>3-phosphoshikimate</name>
        <dbReference type="ChEBI" id="CHEBI:145989"/>
    </ligand>
</feature>
<feature type="binding site" evidence="7">
    <location>
        <position position="165"/>
    </location>
    <ligand>
        <name>3-phosphoshikimate</name>
        <dbReference type="ChEBI" id="CHEBI:145989"/>
    </ligand>
</feature>
<feature type="binding site" evidence="7">
    <location>
        <position position="383"/>
    </location>
    <ligand>
        <name>phosphoenolpyruvate</name>
        <dbReference type="ChEBI" id="CHEBI:58702"/>
    </ligand>
</feature>
<dbReference type="PANTHER" id="PTHR21090:SF5">
    <property type="entry name" value="PENTAFUNCTIONAL AROM POLYPEPTIDE"/>
    <property type="match status" value="1"/>
</dbReference>
<name>A0A075FSY4_9ARCH</name>
<feature type="active site" description="Proton acceptor" evidence="7">
    <location>
        <position position="310"/>
    </location>
</feature>
<feature type="binding site" evidence="7">
    <location>
        <position position="25"/>
    </location>
    <ligand>
        <name>3-phosphoshikimate</name>
        <dbReference type="ChEBI" id="CHEBI:145989"/>
    </ligand>
</feature>
<dbReference type="AlphaFoldDB" id="A0A075FSY4"/>
<keyword evidence="4 7" id="KW-0808">Transferase</keyword>
<dbReference type="PANTHER" id="PTHR21090">
    <property type="entry name" value="AROM/DEHYDROQUINATE SYNTHASE"/>
    <property type="match status" value="1"/>
</dbReference>
<comment type="pathway">
    <text evidence="1">Metabolic intermediate biosynthesis; chorismate biosynthesis; chorismate from D-erythrose 4-phosphate and phosphoenolpyruvate: step 6/7.</text>
</comment>
<proteinExistence type="inferred from homology"/>
<sequence>MTLSSKKSILKGAVRIPPSKSYTHRALIAASLSDGNSKLDNLLLSSDTLATVDACIAFGSQIKITGNSANVSGSSSIKLPQNIINANNSGTTIRIMTALSSLCPDGYVVLTGDESLRNRPMEPLLDALNQLGVMCWSTRLNGTPPIIVKGGGLNGGSVEIPGNISSQFITAILIASTKSKKDVKLAVTGMLVSRPYIDSTIRILDLFGCNVISNNDQFIIPSNQSFTPTNFTVPGDFSSASFIMAAAAITNGTVKIEGLDFNMPQADMRMIDILLELGVGVEINKLEGSVTINGVDSLGSGDFNLSDSPDLLPAVATLASKTSGEISIHGVRHARFKETDRISALANEFKKAGIIVVESDDGLRLSPPSNLKPFKADSHLDHRIFMALSVLGLVSDSKCIISGNETISVSYPSFISDIQSLGGSFEVIN</sequence>
<reference evidence="9" key="1">
    <citation type="journal article" date="2014" name="Genome Biol. Evol.">
        <title>Pangenome evidence for extensive interdomain horizontal transfer affecting lineage core and shell genes in uncultured planktonic thaumarchaeota and euryarchaeota.</title>
        <authorList>
            <person name="Deschamps P."/>
            <person name="Zivanovic Y."/>
            <person name="Moreira D."/>
            <person name="Rodriguez-Valera F."/>
            <person name="Lopez-Garcia P."/>
        </authorList>
    </citation>
    <scope>NUCLEOTIDE SEQUENCE</scope>
</reference>
<evidence type="ECO:0000256" key="5">
    <source>
        <dbReference type="ARBA" id="ARBA00023141"/>
    </source>
</evidence>
<dbReference type="InterPro" id="IPR036968">
    <property type="entry name" value="Enolpyruvate_Tfrase_sf"/>
</dbReference>
<feature type="binding site" evidence="7">
    <location>
        <position position="337"/>
    </location>
    <ligand>
        <name>3-phosphoshikimate</name>
        <dbReference type="ChEBI" id="CHEBI:145989"/>
    </ligand>
</feature>
<feature type="binding site" evidence="7">
    <location>
        <position position="167"/>
    </location>
    <ligand>
        <name>3-phosphoshikimate</name>
        <dbReference type="ChEBI" id="CHEBI:145989"/>
    </ligand>
</feature>
<feature type="binding site" evidence="7">
    <location>
        <position position="20"/>
    </location>
    <ligand>
        <name>3-phosphoshikimate</name>
        <dbReference type="ChEBI" id="CHEBI:145989"/>
    </ligand>
</feature>
<dbReference type="PROSITE" id="PS00104">
    <property type="entry name" value="EPSP_SYNTHASE_1"/>
    <property type="match status" value="1"/>
</dbReference>
<evidence type="ECO:0000313" key="9">
    <source>
        <dbReference type="EMBL" id="AIE92576.1"/>
    </source>
</evidence>
<dbReference type="SUPFAM" id="SSF55205">
    <property type="entry name" value="EPT/RTPC-like"/>
    <property type="match status" value="1"/>
</dbReference>
<evidence type="ECO:0000256" key="3">
    <source>
        <dbReference type="ARBA" id="ARBA00022605"/>
    </source>
</evidence>
<feature type="binding site" evidence="7">
    <location>
        <position position="341"/>
    </location>
    <ligand>
        <name>phosphoenolpyruvate</name>
        <dbReference type="ChEBI" id="CHEBI:58702"/>
    </ligand>
</feature>
<evidence type="ECO:0000259" key="8">
    <source>
        <dbReference type="Pfam" id="PF00275"/>
    </source>
</evidence>
<evidence type="ECO:0000256" key="6">
    <source>
        <dbReference type="ARBA" id="ARBA00044633"/>
    </source>
</evidence>
<dbReference type="EMBL" id="KF900370">
    <property type="protein sequence ID" value="AIE92576.1"/>
    <property type="molecule type" value="Genomic_DNA"/>
</dbReference>
<comment type="function">
    <text evidence="7">Catalyzes the transfer of the enolpyruvyl moiety of phosphoenolpyruvate (PEP) to the 5-hydroxyl of shikimate-3-phosphate (S3P) to produce enolpyruvyl shikimate-3-phosphate and inorganic phosphate.</text>
</comment>
<feature type="binding site" evidence="7">
    <location>
        <position position="310"/>
    </location>
    <ligand>
        <name>3-phosphoshikimate</name>
        <dbReference type="ChEBI" id="CHEBI:145989"/>
    </ligand>
</feature>
<keyword evidence="3 7" id="KW-0028">Amino-acid biosynthesis</keyword>
<feature type="domain" description="Enolpyruvate transferase" evidence="8">
    <location>
        <begin position="8"/>
        <end position="416"/>
    </location>
</feature>
<evidence type="ECO:0000256" key="4">
    <source>
        <dbReference type="ARBA" id="ARBA00022679"/>
    </source>
</evidence>
<comment type="subcellular location">
    <subcellularLocation>
        <location evidence="7">Cytoplasm</location>
    </subcellularLocation>
</comment>
<dbReference type="PROSITE" id="PS00885">
    <property type="entry name" value="EPSP_SYNTHASE_2"/>
    <property type="match status" value="1"/>
</dbReference>
<dbReference type="Gene3D" id="3.65.10.10">
    <property type="entry name" value="Enolpyruvate transferase domain"/>
    <property type="match status" value="2"/>
</dbReference>
<feature type="binding site" evidence="7">
    <location>
        <position position="119"/>
    </location>
    <ligand>
        <name>phosphoenolpyruvate</name>
        <dbReference type="ChEBI" id="CHEBI:58702"/>
    </ligand>
</feature>
<dbReference type="InterPro" id="IPR013792">
    <property type="entry name" value="RNA3'P_cycl/enolpyr_Trfase_a/b"/>
</dbReference>
<gene>
    <name evidence="7 9" type="primary">aroA</name>
</gene>
<accession>A0A075FSY4</accession>
<dbReference type="UniPathway" id="UPA00053">
    <property type="reaction ID" value="UER00089"/>
</dbReference>
<dbReference type="GO" id="GO:0005737">
    <property type="term" value="C:cytoplasm"/>
    <property type="evidence" value="ECO:0007669"/>
    <property type="project" value="UniProtKB-SubCell"/>
</dbReference>
<dbReference type="InterPro" id="IPR001986">
    <property type="entry name" value="Enolpyruvate_Tfrase_dom"/>
</dbReference>
<dbReference type="EC" id="2.5.1.19" evidence="7"/>
<feature type="binding site" evidence="7">
    <location>
        <position position="90"/>
    </location>
    <ligand>
        <name>phosphoenolpyruvate</name>
        <dbReference type="ChEBI" id="CHEBI:58702"/>
    </ligand>
</feature>
<feature type="binding site" evidence="7">
    <location>
        <position position="193"/>
    </location>
    <ligand>
        <name>3-phosphoshikimate</name>
        <dbReference type="ChEBI" id="CHEBI:145989"/>
    </ligand>
</feature>
<dbReference type="PIRSF" id="PIRSF000505">
    <property type="entry name" value="EPSPS"/>
    <property type="match status" value="1"/>
</dbReference>
<keyword evidence="5 7" id="KW-0057">Aromatic amino acid biosynthesis</keyword>
<evidence type="ECO:0000256" key="1">
    <source>
        <dbReference type="ARBA" id="ARBA00004811"/>
    </source>
</evidence>
<evidence type="ECO:0000256" key="7">
    <source>
        <dbReference type="HAMAP-Rule" id="MF_00210"/>
    </source>
</evidence>
<dbReference type="NCBIfam" id="TIGR01356">
    <property type="entry name" value="aroA"/>
    <property type="match status" value="1"/>
</dbReference>
<dbReference type="GO" id="GO:0009073">
    <property type="term" value="P:aromatic amino acid family biosynthetic process"/>
    <property type="evidence" value="ECO:0007669"/>
    <property type="project" value="UniProtKB-KW"/>
</dbReference>
<dbReference type="InterPro" id="IPR006264">
    <property type="entry name" value="EPSP_synthase"/>
</dbReference>
<comment type="similarity">
    <text evidence="2 7">Belongs to the EPSP synthase family.</text>
</comment>
<protein>
    <recommendedName>
        <fullName evidence="7">3-phosphoshikimate 1-carboxyvinyltransferase</fullName>
        <ecNumber evidence="7">2.5.1.19</ecNumber>
    </recommendedName>
    <alternativeName>
        <fullName evidence="7">5-enolpyruvylshikimate-3-phosphate synthase</fullName>
        <shortName evidence="7">EPSP synthase</shortName>
        <shortName evidence="7">EPSPS</shortName>
    </alternativeName>
</protein>
<comment type="subunit">
    <text evidence="7">Monomer.</text>
</comment>
<dbReference type="GO" id="GO:0009423">
    <property type="term" value="P:chorismate biosynthetic process"/>
    <property type="evidence" value="ECO:0007669"/>
    <property type="project" value="UniProtKB-UniRule"/>
</dbReference>
<dbReference type="CDD" id="cd01556">
    <property type="entry name" value="EPSP_synthase"/>
    <property type="match status" value="1"/>
</dbReference>
<dbReference type="HAMAP" id="MF_00210">
    <property type="entry name" value="EPSP_synth"/>
    <property type="match status" value="1"/>
</dbReference>
<dbReference type="GO" id="GO:0008652">
    <property type="term" value="P:amino acid biosynthetic process"/>
    <property type="evidence" value="ECO:0007669"/>
    <property type="project" value="UniProtKB-KW"/>
</dbReference>
<organism evidence="9">
    <name type="scientific">uncultured marine thaumarchaeote AD1000_24_H07</name>
    <dbReference type="NCBI Taxonomy" id="1455902"/>
    <lineage>
        <taxon>Archaea</taxon>
        <taxon>Nitrososphaerota</taxon>
        <taxon>environmental samples</taxon>
    </lineage>
</organism>
<comment type="catalytic activity">
    <reaction evidence="6">
        <text>3-phosphoshikimate + phosphoenolpyruvate = 5-O-(1-carboxyvinyl)-3-phosphoshikimate + phosphate</text>
        <dbReference type="Rhea" id="RHEA:21256"/>
        <dbReference type="ChEBI" id="CHEBI:43474"/>
        <dbReference type="ChEBI" id="CHEBI:57701"/>
        <dbReference type="ChEBI" id="CHEBI:58702"/>
        <dbReference type="ChEBI" id="CHEBI:145989"/>
        <dbReference type="EC" id="2.5.1.19"/>
    </reaction>
    <physiologicalReaction direction="left-to-right" evidence="6">
        <dbReference type="Rhea" id="RHEA:21257"/>
    </physiologicalReaction>
</comment>
<dbReference type="Pfam" id="PF00275">
    <property type="entry name" value="EPSP_synthase"/>
    <property type="match status" value="1"/>
</dbReference>
<feature type="binding site" evidence="7">
    <location>
        <position position="20"/>
    </location>
    <ligand>
        <name>phosphoenolpyruvate</name>
        <dbReference type="ChEBI" id="CHEBI:58702"/>
    </ligand>
</feature>
<evidence type="ECO:0000256" key="2">
    <source>
        <dbReference type="ARBA" id="ARBA00009948"/>
    </source>
</evidence>
<feature type="binding site" evidence="7">
    <location>
        <position position="167"/>
    </location>
    <ligand>
        <name>phosphoenolpyruvate</name>
        <dbReference type="ChEBI" id="CHEBI:58702"/>
    </ligand>
</feature>
<comment type="caution">
    <text evidence="7">Lacks conserved residue(s) required for the propagation of feature annotation.</text>
</comment>
<feature type="binding site" evidence="7">
    <location>
        <position position="166"/>
    </location>
    <ligand>
        <name>3-phosphoshikimate</name>
        <dbReference type="ChEBI" id="CHEBI:145989"/>
    </ligand>
</feature>
<keyword evidence="7" id="KW-0963">Cytoplasm</keyword>